<reference evidence="1 2" key="1">
    <citation type="submission" date="2020-09" db="EMBL/GenBank/DDBJ databases">
        <title>Complete Geobacillus genomes through the use of hybrid genome assembly.</title>
        <authorList>
            <person name="Vera D.L."/>
            <person name="Venkateswaran K."/>
            <person name="Singh N.K."/>
            <person name="Landry K."/>
        </authorList>
    </citation>
    <scope>NUCLEOTIDE SEQUENCE [LARGE SCALE GENOMIC DNA]</scope>
    <source>
        <strain evidence="1 2">SURF-189</strain>
    </source>
</reference>
<gene>
    <name evidence="1" type="ORF">IC807_15870</name>
</gene>
<proteinExistence type="predicted"/>
<evidence type="ECO:0000313" key="1">
    <source>
        <dbReference type="EMBL" id="QNU17807.1"/>
    </source>
</evidence>
<sequence>MAHLQLAHDEQDPKAKYAKAKVMDSFGREDEVFKAMADGSIHDIDPALYDAIPEADNRISDPTTRDDQHF</sequence>
<name>A0A7H1RU68_9BACL</name>
<dbReference type="AlphaFoldDB" id="A0A7H1RU68"/>
<dbReference type="KEGG" id="gza:IC807_15870"/>
<dbReference type="RefSeq" id="WP_033008313.1">
    <property type="nucleotide sequence ID" value="NZ_CP061470.1"/>
</dbReference>
<dbReference type="EMBL" id="CP061470">
    <property type="protein sequence ID" value="QNU17807.1"/>
    <property type="molecule type" value="Genomic_DNA"/>
</dbReference>
<organism evidence="1 2">
    <name type="scientific">Geobacillus zalihae</name>
    <dbReference type="NCBI Taxonomy" id="213419"/>
    <lineage>
        <taxon>Bacteria</taxon>
        <taxon>Bacillati</taxon>
        <taxon>Bacillota</taxon>
        <taxon>Bacilli</taxon>
        <taxon>Bacillales</taxon>
        <taxon>Anoxybacillaceae</taxon>
        <taxon>Geobacillus</taxon>
    </lineage>
</organism>
<accession>A0A7H1RU68</accession>
<evidence type="ECO:0000313" key="2">
    <source>
        <dbReference type="Proteomes" id="UP000516388"/>
    </source>
</evidence>
<keyword evidence="2" id="KW-1185">Reference proteome</keyword>
<protein>
    <submittedName>
        <fullName evidence="1">Uncharacterized protein</fullName>
    </submittedName>
</protein>
<dbReference type="Proteomes" id="UP000516388">
    <property type="component" value="Chromosome"/>
</dbReference>